<reference evidence="2 3" key="1">
    <citation type="journal article" date="2019" name="Emerg. Microbes Infect.">
        <title>Comprehensive subspecies identification of 175 nontuberculous mycobacteria species based on 7547 genomic profiles.</title>
        <authorList>
            <person name="Matsumoto Y."/>
            <person name="Kinjo T."/>
            <person name="Motooka D."/>
            <person name="Nabeya D."/>
            <person name="Jung N."/>
            <person name="Uechi K."/>
            <person name="Horii T."/>
            <person name="Iida T."/>
            <person name="Fujita J."/>
            <person name="Nakamura S."/>
        </authorList>
    </citation>
    <scope>NUCLEOTIDE SEQUENCE [LARGE SCALE GENOMIC DNA]</scope>
    <source>
        <strain evidence="2 3">JCM 12404</strain>
    </source>
</reference>
<gene>
    <name evidence="2" type="ORF">MCOO_01710</name>
</gene>
<dbReference type="Pfam" id="PF02627">
    <property type="entry name" value="CMD"/>
    <property type="match status" value="1"/>
</dbReference>
<name>A0A7I7KR16_9MYCO</name>
<dbReference type="RefSeq" id="WP_232064824.1">
    <property type="nucleotide sequence ID" value="NZ_AP022569.1"/>
</dbReference>
<organism evidence="2 3">
    <name type="scientific">Mycobacterium cookii</name>
    <dbReference type="NCBI Taxonomy" id="1775"/>
    <lineage>
        <taxon>Bacteria</taxon>
        <taxon>Bacillati</taxon>
        <taxon>Actinomycetota</taxon>
        <taxon>Actinomycetes</taxon>
        <taxon>Mycobacteriales</taxon>
        <taxon>Mycobacteriaceae</taxon>
        <taxon>Mycobacterium</taxon>
    </lineage>
</organism>
<dbReference type="EMBL" id="AP022569">
    <property type="protein sequence ID" value="BBX44156.1"/>
    <property type="molecule type" value="Genomic_DNA"/>
</dbReference>
<evidence type="ECO:0000313" key="2">
    <source>
        <dbReference type="EMBL" id="BBX44156.1"/>
    </source>
</evidence>
<proteinExistence type="predicted"/>
<sequence>MSDHSDALGGRLPLADPAELDAAQQELFDKMTSAVVPWADETGFRSTTDDGRLIGPFNAALLNPAMTSASAALLLGERDHTSLSPRVREVVILAVGAVWQSEYELYAHSAAARKVGISEDAIRVLVTGGIPGDLSAEETTAAQLTRELSTRHRVDETLYREAERHFGVKGLTDMVILIGIYHTVSATLNLFAVPVPQEQPASA</sequence>
<feature type="domain" description="Carboxymuconolactone decarboxylase-like" evidence="1">
    <location>
        <begin position="66"/>
        <end position="147"/>
    </location>
</feature>
<dbReference type="PANTHER" id="PTHR34846:SF11">
    <property type="entry name" value="4-CARBOXYMUCONOLACTONE DECARBOXYLASE FAMILY PROTEIN (AFU_ORTHOLOGUE AFUA_6G11590)"/>
    <property type="match status" value="1"/>
</dbReference>
<dbReference type="GO" id="GO:0051920">
    <property type="term" value="F:peroxiredoxin activity"/>
    <property type="evidence" value="ECO:0007669"/>
    <property type="project" value="InterPro"/>
</dbReference>
<protein>
    <recommendedName>
        <fullName evidence="1">Carboxymuconolactone decarboxylase-like domain-containing protein</fullName>
    </recommendedName>
</protein>
<keyword evidence="3" id="KW-1185">Reference proteome</keyword>
<dbReference type="Proteomes" id="UP000465866">
    <property type="component" value="Chromosome"/>
</dbReference>
<dbReference type="SUPFAM" id="SSF69118">
    <property type="entry name" value="AhpD-like"/>
    <property type="match status" value="1"/>
</dbReference>
<dbReference type="PANTHER" id="PTHR34846">
    <property type="entry name" value="4-CARBOXYMUCONOLACTONE DECARBOXYLASE FAMILY PROTEIN (AFU_ORTHOLOGUE AFUA_6G11590)"/>
    <property type="match status" value="1"/>
</dbReference>
<dbReference type="InterPro" id="IPR029032">
    <property type="entry name" value="AhpD-like"/>
</dbReference>
<evidence type="ECO:0000313" key="3">
    <source>
        <dbReference type="Proteomes" id="UP000465866"/>
    </source>
</evidence>
<evidence type="ECO:0000259" key="1">
    <source>
        <dbReference type="Pfam" id="PF02627"/>
    </source>
</evidence>
<dbReference type="InterPro" id="IPR003779">
    <property type="entry name" value="CMD-like"/>
</dbReference>
<accession>A0A7I7KR16</accession>
<dbReference type="AlphaFoldDB" id="A0A7I7KR16"/>
<dbReference type="Gene3D" id="1.20.1290.10">
    <property type="entry name" value="AhpD-like"/>
    <property type="match status" value="1"/>
</dbReference>
<dbReference type="KEGG" id="mcoo:MCOO_01710"/>